<evidence type="ECO:0000259" key="1">
    <source>
        <dbReference type="Pfam" id="PF18598"/>
    </source>
</evidence>
<comment type="caution">
    <text evidence="2">The sequence shown here is derived from an EMBL/GenBank/DDBJ whole genome shotgun (WGS) entry which is preliminary data.</text>
</comment>
<evidence type="ECO:0000313" key="3">
    <source>
        <dbReference type="Proteomes" id="UP001500957"/>
    </source>
</evidence>
<reference evidence="2 3" key="1">
    <citation type="journal article" date="2019" name="Int. J. Syst. Evol. Microbiol.">
        <title>The Global Catalogue of Microorganisms (GCM) 10K type strain sequencing project: providing services to taxonomists for standard genome sequencing and annotation.</title>
        <authorList>
            <consortium name="The Broad Institute Genomics Platform"/>
            <consortium name="The Broad Institute Genome Sequencing Center for Infectious Disease"/>
            <person name="Wu L."/>
            <person name="Ma J."/>
        </authorList>
    </citation>
    <scope>NUCLEOTIDE SEQUENCE [LARGE SCALE GENOMIC DNA]</scope>
    <source>
        <strain evidence="2 3">JCM 10671</strain>
    </source>
</reference>
<dbReference type="RefSeq" id="WP_344606255.1">
    <property type="nucleotide sequence ID" value="NZ_BAAAHE010000025.1"/>
</dbReference>
<dbReference type="Gene3D" id="1.10.357.10">
    <property type="entry name" value="Tetracycline Repressor, domain 2"/>
    <property type="match status" value="1"/>
</dbReference>
<feature type="domain" description="QsdR TetR regulatory C-terminal" evidence="1">
    <location>
        <begin position="102"/>
        <end position="207"/>
    </location>
</feature>
<sequence>MVPPTSSTSVASSPLGERLAREGDVPRASIGTAFDLACRWFMAGKRIDISALAGEVGVSRVTMHRWVGTRDELLSEVMCHLTDRTIDRLLADIDAEGISPRAPELLGRYLRAMATNTGVLRLQREEPETFVRLCTTNASPFQARLIAKVTEILAADRAAGHLTIDLDDGELAFAVVRLLEAYAHAPTLTGEPADPDRATRVMRALLR</sequence>
<proteinExistence type="predicted"/>
<name>A0ABN1H0B8_9ACTN</name>
<dbReference type="Proteomes" id="UP001500957">
    <property type="component" value="Unassembled WGS sequence"/>
</dbReference>
<dbReference type="SUPFAM" id="SSF46689">
    <property type="entry name" value="Homeodomain-like"/>
    <property type="match status" value="1"/>
</dbReference>
<protein>
    <submittedName>
        <fullName evidence="2">QsdR family transcriptional regulator</fullName>
    </submittedName>
</protein>
<organism evidence="2 3">
    <name type="scientific">Sporichthya brevicatena</name>
    <dbReference type="NCBI Taxonomy" id="171442"/>
    <lineage>
        <taxon>Bacteria</taxon>
        <taxon>Bacillati</taxon>
        <taxon>Actinomycetota</taxon>
        <taxon>Actinomycetes</taxon>
        <taxon>Sporichthyales</taxon>
        <taxon>Sporichthyaceae</taxon>
        <taxon>Sporichthya</taxon>
    </lineage>
</organism>
<dbReference type="InterPro" id="IPR009057">
    <property type="entry name" value="Homeodomain-like_sf"/>
</dbReference>
<evidence type="ECO:0000313" key="2">
    <source>
        <dbReference type="EMBL" id="GAA0625247.1"/>
    </source>
</evidence>
<keyword evidence="3" id="KW-1185">Reference proteome</keyword>
<dbReference type="Pfam" id="PF18598">
    <property type="entry name" value="TetR_C_36"/>
    <property type="match status" value="1"/>
</dbReference>
<dbReference type="EMBL" id="BAAAHE010000025">
    <property type="protein sequence ID" value="GAA0625247.1"/>
    <property type="molecule type" value="Genomic_DNA"/>
</dbReference>
<dbReference type="InterPro" id="IPR041485">
    <property type="entry name" value="TetR_C_36"/>
</dbReference>
<gene>
    <name evidence="2" type="ORF">GCM10009547_30640</name>
</gene>
<accession>A0ABN1H0B8</accession>